<keyword evidence="2" id="KW-1185">Reference proteome</keyword>
<dbReference type="STRING" id="1239962.C943_04180"/>
<dbReference type="Proteomes" id="UP000010953">
    <property type="component" value="Unassembled WGS sequence"/>
</dbReference>
<dbReference type="AlphaFoldDB" id="M7Y9M4"/>
<reference evidence="1" key="1">
    <citation type="submission" date="2013-01" db="EMBL/GenBank/DDBJ databases">
        <title>Genome assembly of Mariniradius saccharolyticus AK6.</title>
        <authorList>
            <person name="Vaidya B."/>
            <person name="Khatri I."/>
            <person name="Tanuku N.R.S."/>
            <person name="Subramanian S."/>
            <person name="Pinnaka A."/>
        </authorList>
    </citation>
    <scope>NUCLEOTIDE SEQUENCE [LARGE SCALE GENOMIC DNA]</scope>
    <source>
        <strain evidence="1">AK6</strain>
    </source>
</reference>
<name>M7Y9M4_9BACT</name>
<comment type="caution">
    <text evidence="1">The sequence shown here is derived from an EMBL/GenBank/DDBJ whole genome shotgun (WGS) entry which is preliminary data.</text>
</comment>
<evidence type="ECO:0000313" key="2">
    <source>
        <dbReference type="Proteomes" id="UP000010953"/>
    </source>
</evidence>
<gene>
    <name evidence="1" type="ORF">C943_04180</name>
</gene>
<proteinExistence type="predicted"/>
<accession>M7Y9M4</accession>
<dbReference type="InParanoid" id="M7Y9M4"/>
<sequence>MLTGLEAGKKLNGHSIVFKSDDCSIFRGVNGNYFKIFQKEHIVRQVLHWIHCDEIRIHFPSGAFAKAFGKIYHNDDFIALWSSKYYADFHVSVKEFRGSLCVEGLCISRKTDPIEFWRTLRSIGDLKLLSTALEAAIKVYGDTINLSMIISNEIIENRLTPFFDFRLLTISETSEESVSESNEDQIFYCDLEENPHVKDAIMVKLREVGCAES</sequence>
<protein>
    <submittedName>
        <fullName evidence="1">Uncharacterized protein</fullName>
    </submittedName>
</protein>
<evidence type="ECO:0000313" key="1">
    <source>
        <dbReference type="EMBL" id="EMS33861.1"/>
    </source>
</evidence>
<dbReference type="EMBL" id="AMZY02000008">
    <property type="protein sequence ID" value="EMS33861.1"/>
    <property type="molecule type" value="Genomic_DNA"/>
</dbReference>
<organism evidence="1 2">
    <name type="scientific">Mariniradius saccharolyticus AK6</name>
    <dbReference type="NCBI Taxonomy" id="1239962"/>
    <lineage>
        <taxon>Bacteria</taxon>
        <taxon>Pseudomonadati</taxon>
        <taxon>Bacteroidota</taxon>
        <taxon>Cytophagia</taxon>
        <taxon>Cytophagales</taxon>
        <taxon>Cyclobacteriaceae</taxon>
        <taxon>Mariniradius</taxon>
    </lineage>
</organism>